<evidence type="ECO:0000256" key="10">
    <source>
        <dbReference type="PIRSR" id="PIRSR610347-2"/>
    </source>
</evidence>
<evidence type="ECO:0000256" key="7">
    <source>
        <dbReference type="ARBA" id="ARBA00023204"/>
    </source>
</evidence>
<dbReference type="GO" id="GO:0003690">
    <property type="term" value="F:double-stranded DNA binding"/>
    <property type="evidence" value="ECO:0007669"/>
    <property type="project" value="TreeGrafter"/>
</dbReference>
<evidence type="ECO:0008006" key="15">
    <source>
        <dbReference type="Google" id="ProtNLM"/>
    </source>
</evidence>
<dbReference type="GO" id="GO:0003697">
    <property type="term" value="F:single-stranded DNA binding"/>
    <property type="evidence" value="ECO:0007669"/>
    <property type="project" value="TreeGrafter"/>
</dbReference>
<evidence type="ECO:0000256" key="3">
    <source>
        <dbReference type="ARBA" id="ARBA00022722"/>
    </source>
</evidence>
<proteinExistence type="inferred from homology"/>
<dbReference type="eggNOG" id="KOG2031">
    <property type="taxonomic scope" value="Eukaryota"/>
</dbReference>
<dbReference type="AlphaFoldDB" id="K0SSS7"/>
<dbReference type="GO" id="GO:0004527">
    <property type="term" value="F:exonuclease activity"/>
    <property type="evidence" value="ECO:0007669"/>
    <property type="project" value="UniProtKB-KW"/>
</dbReference>
<keyword evidence="6" id="KW-0269">Exonuclease</keyword>
<dbReference type="GO" id="GO:0005634">
    <property type="term" value="C:nucleus"/>
    <property type="evidence" value="ECO:0007669"/>
    <property type="project" value="UniProtKB-SubCell"/>
</dbReference>
<dbReference type="EMBL" id="AGNL01011332">
    <property type="protein sequence ID" value="EJK68455.1"/>
    <property type="molecule type" value="Genomic_DNA"/>
</dbReference>
<feature type="compositionally biased region" description="Basic and acidic residues" evidence="12">
    <location>
        <begin position="98"/>
        <end position="107"/>
    </location>
</feature>
<dbReference type="CDD" id="cd09123">
    <property type="entry name" value="PLDc_Tdp1_2"/>
    <property type="match status" value="1"/>
</dbReference>
<evidence type="ECO:0000256" key="4">
    <source>
        <dbReference type="ARBA" id="ARBA00022763"/>
    </source>
</evidence>
<keyword evidence="7" id="KW-0234">DNA repair</keyword>
<dbReference type="Pfam" id="PF06087">
    <property type="entry name" value="Tyr-DNA_phospho"/>
    <property type="match status" value="1"/>
</dbReference>
<accession>K0SSS7</accession>
<comment type="subcellular location">
    <subcellularLocation>
        <location evidence="1">Nucleus</location>
    </subcellularLocation>
</comment>
<evidence type="ECO:0000256" key="6">
    <source>
        <dbReference type="ARBA" id="ARBA00022839"/>
    </source>
</evidence>
<dbReference type="InterPro" id="IPR010347">
    <property type="entry name" value="Tdp1"/>
</dbReference>
<evidence type="ECO:0000256" key="5">
    <source>
        <dbReference type="ARBA" id="ARBA00022801"/>
    </source>
</evidence>
<dbReference type="PANTHER" id="PTHR12415">
    <property type="entry name" value="TYROSYL-DNA PHOSPHODIESTERASE 1"/>
    <property type="match status" value="1"/>
</dbReference>
<keyword evidence="4" id="KW-0227">DNA damage</keyword>
<evidence type="ECO:0000256" key="2">
    <source>
        <dbReference type="ARBA" id="ARBA00010205"/>
    </source>
</evidence>
<feature type="active site" description="Proton donor/acceptor" evidence="9">
    <location>
        <position position="533"/>
    </location>
</feature>
<dbReference type="Proteomes" id="UP000266841">
    <property type="component" value="Unassembled WGS sequence"/>
</dbReference>
<name>K0SSS7_THAOC</name>
<keyword evidence="5" id="KW-0378">Hydrolase</keyword>
<keyword evidence="3" id="KW-0540">Nuclease</keyword>
<comment type="similarity">
    <text evidence="2">Belongs to the tyrosyl-DNA phosphodiesterase family.</text>
</comment>
<protein>
    <recommendedName>
        <fullName evidence="15">SAP domain-containing protein</fullName>
    </recommendedName>
</protein>
<dbReference type="GO" id="GO:0006281">
    <property type="term" value="P:DNA repair"/>
    <property type="evidence" value="ECO:0007669"/>
    <property type="project" value="UniProtKB-KW"/>
</dbReference>
<feature type="region of interest" description="Disordered" evidence="12">
    <location>
        <begin position="50"/>
        <end position="131"/>
    </location>
</feature>
<feature type="binding site" evidence="10">
    <location>
        <position position="265"/>
    </location>
    <ligand>
        <name>substrate</name>
    </ligand>
</feature>
<dbReference type="InterPro" id="IPR036361">
    <property type="entry name" value="SAP_dom_sf"/>
</dbReference>
<dbReference type="SUPFAM" id="SSF56024">
    <property type="entry name" value="Phospholipase D/nuclease"/>
    <property type="match status" value="2"/>
</dbReference>
<evidence type="ECO:0000256" key="11">
    <source>
        <dbReference type="PIRSR" id="PIRSR610347-3"/>
    </source>
</evidence>
<dbReference type="PANTHER" id="PTHR12415:SF0">
    <property type="entry name" value="TYROSYL-DNA PHOSPHODIESTERASE 1"/>
    <property type="match status" value="1"/>
</dbReference>
<keyword evidence="14" id="KW-1185">Reference proteome</keyword>
<keyword evidence="8" id="KW-0539">Nucleus</keyword>
<dbReference type="OrthoDB" id="47785at2759"/>
<evidence type="ECO:0000256" key="1">
    <source>
        <dbReference type="ARBA" id="ARBA00004123"/>
    </source>
</evidence>
<dbReference type="SUPFAM" id="SSF68906">
    <property type="entry name" value="SAP domain"/>
    <property type="match status" value="1"/>
</dbReference>
<feature type="binding site" evidence="10">
    <location>
        <position position="535"/>
    </location>
    <ligand>
        <name>substrate</name>
    </ligand>
</feature>
<reference evidence="13 14" key="1">
    <citation type="journal article" date="2012" name="Genome Biol.">
        <title>Genome and low-iron response of an oceanic diatom adapted to chronic iron limitation.</title>
        <authorList>
            <person name="Lommer M."/>
            <person name="Specht M."/>
            <person name="Roy A.S."/>
            <person name="Kraemer L."/>
            <person name="Andreson R."/>
            <person name="Gutowska M.A."/>
            <person name="Wolf J."/>
            <person name="Bergner S.V."/>
            <person name="Schilhabel M.B."/>
            <person name="Klostermeier U.C."/>
            <person name="Beiko R.G."/>
            <person name="Rosenstiel P."/>
            <person name="Hippler M."/>
            <person name="Laroche J."/>
        </authorList>
    </citation>
    <scope>NUCLEOTIDE SEQUENCE [LARGE SCALE GENOMIC DNA]</scope>
    <source>
        <strain evidence="13 14">CCMP1005</strain>
    </source>
</reference>
<comment type="caution">
    <text evidence="13">The sequence shown here is derived from an EMBL/GenBank/DDBJ whole genome shotgun (WGS) entry which is preliminary data.</text>
</comment>
<gene>
    <name evidence="13" type="ORF">THAOC_10361</name>
</gene>
<sequence>MASLGSMTLEEIRQLSISDLKSRLARHNVNVATCIEKEDLVRALHGALARKSGRSGRGNGGNDGDDSSDRKRKANEVITLDDSEDDEDSRHAKKHSSFKREFGRSRPQEPICLDSDSEDEARPRAAAARRRQGGNSINSIIPFRLCETATSRTLSASERRFFASMREMMGLKSGRRYSWLIICNYLIDFSYLFQRASPELLQFQRVVVFYGTSGQACPAVMRQWERLLEGTGRTVAFVQLLPSDPPNSRANPLPVKIEYGVHHTKMFLMGYEDEESGISKCHVSIHTSNILHSDAELKSQGVYAQDFPLKVAPGKSTGNPYSKEEDASKTPRQFEDDLVTYMESYRYQARQSWCSSSASFGLSNQPMTILQLIRAYDFSTAYCVLIPSVPGRHRANDMHEYGYLKLRKAVIQHARSQTNSPLLLQFSSLGSLNGKWLSQFLSCLDSSAQSFDPVTESDKKKSKGTSDLASRMKIVWPSVEEVRTCVEGYSGGGAIPGRTKNLEKAFLMPLYHRWSSRNPNNEGPLKTSKHAPHIKTFVQPSSDGTEIEWMLLGSHNLSIAALGQIQKRHKDSSEKILFIRHWELGVFISPRTLKQAGNYDGKDVTLVPYRGGGMSSGSEVQVPLPYDLNPTPYNNEDVTWAVDRTTFLPDRFGRII</sequence>
<dbReference type="OMA" id="RHRANDM"/>
<dbReference type="GO" id="GO:0017005">
    <property type="term" value="F:3'-tyrosyl-DNA phosphodiesterase activity"/>
    <property type="evidence" value="ECO:0007669"/>
    <property type="project" value="TreeGrafter"/>
</dbReference>
<organism evidence="13 14">
    <name type="scientific">Thalassiosira oceanica</name>
    <name type="common">Marine diatom</name>
    <dbReference type="NCBI Taxonomy" id="159749"/>
    <lineage>
        <taxon>Eukaryota</taxon>
        <taxon>Sar</taxon>
        <taxon>Stramenopiles</taxon>
        <taxon>Ochrophyta</taxon>
        <taxon>Bacillariophyta</taxon>
        <taxon>Coscinodiscophyceae</taxon>
        <taxon>Thalassiosirophycidae</taxon>
        <taxon>Thalassiosirales</taxon>
        <taxon>Thalassiosiraceae</taxon>
        <taxon>Thalassiosira</taxon>
    </lineage>
</organism>
<feature type="site" description="Interaction with DNA" evidence="11">
    <location>
        <position position="558"/>
    </location>
</feature>
<evidence type="ECO:0000256" key="12">
    <source>
        <dbReference type="SAM" id="MobiDB-lite"/>
    </source>
</evidence>
<evidence type="ECO:0000313" key="13">
    <source>
        <dbReference type="EMBL" id="EJK68455.1"/>
    </source>
</evidence>
<evidence type="ECO:0000313" key="14">
    <source>
        <dbReference type="Proteomes" id="UP000266841"/>
    </source>
</evidence>
<dbReference type="Gene3D" id="3.30.870.10">
    <property type="entry name" value="Endonuclease Chain A"/>
    <property type="match status" value="2"/>
</dbReference>
<feature type="active site" description="Nucleophile" evidence="9">
    <location>
        <position position="263"/>
    </location>
</feature>
<evidence type="ECO:0000256" key="8">
    <source>
        <dbReference type="ARBA" id="ARBA00023242"/>
    </source>
</evidence>
<evidence type="ECO:0000256" key="9">
    <source>
        <dbReference type="PIRSR" id="PIRSR610347-1"/>
    </source>
</evidence>